<accession>A0ABP0NNS2</accession>
<dbReference type="Proteomes" id="UP001642464">
    <property type="component" value="Unassembled WGS sequence"/>
</dbReference>
<protein>
    <submittedName>
        <fullName evidence="2">Uncharacterized protein</fullName>
    </submittedName>
</protein>
<feature type="region of interest" description="Disordered" evidence="1">
    <location>
        <begin position="42"/>
        <end position="72"/>
    </location>
</feature>
<keyword evidence="3" id="KW-1185">Reference proteome</keyword>
<evidence type="ECO:0000256" key="1">
    <source>
        <dbReference type="SAM" id="MobiDB-lite"/>
    </source>
</evidence>
<proteinExistence type="predicted"/>
<organism evidence="2 3">
    <name type="scientific">Durusdinium trenchii</name>
    <dbReference type="NCBI Taxonomy" id="1381693"/>
    <lineage>
        <taxon>Eukaryota</taxon>
        <taxon>Sar</taxon>
        <taxon>Alveolata</taxon>
        <taxon>Dinophyceae</taxon>
        <taxon>Suessiales</taxon>
        <taxon>Symbiodiniaceae</taxon>
        <taxon>Durusdinium</taxon>
    </lineage>
</organism>
<dbReference type="EMBL" id="CAXAMM010029491">
    <property type="protein sequence ID" value="CAK9064807.1"/>
    <property type="molecule type" value="Genomic_DNA"/>
</dbReference>
<evidence type="ECO:0000313" key="2">
    <source>
        <dbReference type="EMBL" id="CAK9064807.1"/>
    </source>
</evidence>
<gene>
    <name evidence="2" type="ORF">SCF082_LOCUS33302</name>
</gene>
<feature type="non-terminal residue" evidence="2">
    <location>
        <position position="1"/>
    </location>
</feature>
<evidence type="ECO:0000313" key="3">
    <source>
        <dbReference type="Proteomes" id="UP001642464"/>
    </source>
</evidence>
<reference evidence="2 3" key="1">
    <citation type="submission" date="2024-02" db="EMBL/GenBank/DDBJ databases">
        <authorList>
            <person name="Chen Y."/>
            <person name="Shah S."/>
            <person name="Dougan E. K."/>
            <person name="Thang M."/>
            <person name="Chan C."/>
        </authorList>
    </citation>
    <scope>NUCLEOTIDE SEQUENCE [LARGE SCALE GENOMIC DNA]</scope>
</reference>
<name>A0ABP0NNS2_9DINO</name>
<sequence length="72" mass="7817">PGEGRKRSRKRGGYAERMKQEMVRLQSERDADHSALRTAVELSGHLVLGKGGGKTKDHGGEQFKGKGKGGKK</sequence>
<comment type="caution">
    <text evidence="2">The sequence shown here is derived from an EMBL/GenBank/DDBJ whole genome shotgun (WGS) entry which is preliminary data.</text>
</comment>
<feature type="compositionally biased region" description="Basic and acidic residues" evidence="1">
    <location>
        <begin position="54"/>
        <end position="64"/>
    </location>
</feature>